<sequence length="37" mass="3798">MVLVGALPVIALALLADGALRGAGWVVRRRLGLEGGR</sequence>
<evidence type="ECO:0000313" key="2">
    <source>
        <dbReference type="Proteomes" id="UP000265715"/>
    </source>
</evidence>
<comment type="caution">
    <text evidence="1">The sequence shown here is derived from an EMBL/GenBank/DDBJ whole genome shotgun (WGS) entry which is preliminary data.</text>
</comment>
<protein>
    <submittedName>
        <fullName evidence="1">Uncharacterized protein</fullName>
    </submittedName>
</protein>
<organism evidence="1 2">
    <name type="scientific">Calidithermus terrae</name>
    <dbReference type="NCBI Taxonomy" id="1408545"/>
    <lineage>
        <taxon>Bacteria</taxon>
        <taxon>Thermotogati</taxon>
        <taxon>Deinococcota</taxon>
        <taxon>Deinococci</taxon>
        <taxon>Thermales</taxon>
        <taxon>Thermaceae</taxon>
        <taxon>Calidithermus</taxon>
    </lineage>
</organism>
<proteinExistence type="predicted"/>
<reference evidence="1 2" key="1">
    <citation type="submission" date="2018-08" db="EMBL/GenBank/DDBJ databases">
        <title>Meiothermus terrae DSM 26712 genome sequencing project.</title>
        <authorList>
            <person name="Da Costa M.S."/>
            <person name="Albuquerque L."/>
            <person name="Raposo P."/>
            <person name="Froufe H.J.C."/>
            <person name="Barroso C.S."/>
            <person name="Egas C."/>
        </authorList>
    </citation>
    <scope>NUCLEOTIDE SEQUENCE [LARGE SCALE GENOMIC DNA]</scope>
    <source>
        <strain evidence="1 2">DSM 26712</strain>
    </source>
</reference>
<keyword evidence="2" id="KW-1185">Reference proteome</keyword>
<accession>A0A399DVT7</accession>
<gene>
    <name evidence="1" type="ORF">Mterra_03891</name>
</gene>
<dbReference type="AlphaFoldDB" id="A0A399DVT7"/>
<evidence type="ECO:0000313" key="1">
    <source>
        <dbReference type="EMBL" id="RIH76295.1"/>
    </source>
</evidence>
<dbReference type="EMBL" id="QXDL01000323">
    <property type="protein sequence ID" value="RIH76295.1"/>
    <property type="molecule type" value="Genomic_DNA"/>
</dbReference>
<name>A0A399DVT7_9DEIN</name>
<dbReference type="Proteomes" id="UP000265715">
    <property type="component" value="Unassembled WGS sequence"/>
</dbReference>